<dbReference type="AlphaFoldDB" id="A0A9D1V7K7"/>
<feature type="domain" description="Calcineurin-like phosphoesterase" evidence="1">
    <location>
        <begin position="1"/>
        <end position="200"/>
    </location>
</feature>
<dbReference type="PANTHER" id="PTHR31302">
    <property type="entry name" value="TRANSMEMBRANE PROTEIN WITH METALLOPHOSPHOESTERASE DOMAIN-RELATED"/>
    <property type="match status" value="1"/>
</dbReference>
<gene>
    <name evidence="2" type="ORF">H9741_02025</name>
</gene>
<dbReference type="InterPro" id="IPR051158">
    <property type="entry name" value="Metallophosphoesterase_sf"/>
</dbReference>
<sequence>MKVFAVSDLHLPGNQEKPMDVFGENWAGHFEKICEDWKSKVCEEDVVLLAGDFCWAMTLDDALSDLAKLKDLPGKKVFVRGNHDFWWSGITTLRASAPDSSFYFLQNDCIRFDGLVICGSRGWSCPGSADFAEADEKIYKREGERFRLALQNAGKVRQEGDILICMIHYPPFNMKKEPSLFTEQFEKSGADIVVYGHLHQNAGNYTRVYERNGIKYFLTSCDLLGFRLAQIL</sequence>
<dbReference type="PIRSF" id="PIRSF033094">
    <property type="entry name" value="Pesterase_CT488"/>
    <property type="match status" value="1"/>
</dbReference>
<name>A0A9D1V7K7_9FIRM</name>
<dbReference type="EMBL" id="DXFX01000027">
    <property type="protein sequence ID" value="HIX07229.1"/>
    <property type="molecule type" value="Genomic_DNA"/>
</dbReference>
<accession>A0A9D1V7K7</accession>
<comment type="caution">
    <text evidence="2">The sequence shown here is derived from an EMBL/GenBank/DDBJ whole genome shotgun (WGS) entry which is preliminary data.</text>
</comment>
<dbReference type="InterPro" id="IPR004843">
    <property type="entry name" value="Calcineurin-like_PHP"/>
</dbReference>
<evidence type="ECO:0000259" key="1">
    <source>
        <dbReference type="Pfam" id="PF00149"/>
    </source>
</evidence>
<dbReference type="PANTHER" id="PTHR31302:SF22">
    <property type="entry name" value="PHOSPHOESTERASE"/>
    <property type="match status" value="1"/>
</dbReference>
<dbReference type="Pfam" id="PF00149">
    <property type="entry name" value="Metallophos"/>
    <property type="match status" value="1"/>
</dbReference>
<evidence type="ECO:0000313" key="2">
    <source>
        <dbReference type="EMBL" id="HIX07229.1"/>
    </source>
</evidence>
<organism evidence="2 3">
    <name type="scientific">Candidatus Borkfalkia faecipullorum</name>
    <dbReference type="NCBI Taxonomy" id="2838510"/>
    <lineage>
        <taxon>Bacteria</taxon>
        <taxon>Bacillati</taxon>
        <taxon>Bacillota</taxon>
        <taxon>Clostridia</taxon>
        <taxon>Christensenellales</taxon>
        <taxon>Christensenellaceae</taxon>
        <taxon>Candidatus Borkfalkia</taxon>
    </lineage>
</organism>
<proteinExistence type="predicted"/>
<reference evidence="2" key="1">
    <citation type="journal article" date="2021" name="PeerJ">
        <title>Extensive microbial diversity within the chicken gut microbiome revealed by metagenomics and culture.</title>
        <authorList>
            <person name="Gilroy R."/>
            <person name="Ravi A."/>
            <person name="Getino M."/>
            <person name="Pursley I."/>
            <person name="Horton D.L."/>
            <person name="Alikhan N.F."/>
            <person name="Baker D."/>
            <person name="Gharbi K."/>
            <person name="Hall N."/>
            <person name="Watson M."/>
            <person name="Adriaenssens E.M."/>
            <person name="Foster-Nyarko E."/>
            <person name="Jarju S."/>
            <person name="Secka A."/>
            <person name="Antonio M."/>
            <person name="Oren A."/>
            <person name="Chaudhuri R.R."/>
            <person name="La Ragione R."/>
            <person name="Hildebrand F."/>
            <person name="Pallen M.J."/>
        </authorList>
    </citation>
    <scope>NUCLEOTIDE SEQUENCE</scope>
    <source>
        <strain evidence="2">811</strain>
    </source>
</reference>
<dbReference type="Gene3D" id="3.60.21.10">
    <property type="match status" value="1"/>
</dbReference>
<dbReference type="Proteomes" id="UP000824204">
    <property type="component" value="Unassembled WGS sequence"/>
</dbReference>
<dbReference type="SUPFAM" id="SSF56300">
    <property type="entry name" value="Metallo-dependent phosphatases"/>
    <property type="match status" value="1"/>
</dbReference>
<reference evidence="2" key="2">
    <citation type="submission" date="2021-04" db="EMBL/GenBank/DDBJ databases">
        <authorList>
            <person name="Gilroy R."/>
        </authorList>
    </citation>
    <scope>NUCLEOTIDE SEQUENCE</scope>
    <source>
        <strain evidence="2">811</strain>
    </source>
</reference>
<dbReference type="InterPro" id="IPR014578">
    <property type="entry name" value="Pesterase_CT488"/>
</dbReference>
<protein>
    <submittedName>
        <fullName evidence="2">Metallophosphoesterase</fullName>
    </submittedName>
</protein>
<dbReference type="GO" id="GO:0016787">
    <property type="term" value="F:hydrolase activity"/>
    <property type="evidence" value="ECO:0007669"/>
    <property type="project" value="InterPro"/>
</dbReference>
<evidence type="ECO:0000313" key="3">
    <source>
        <dbReference type="Proteomes" id="UP000824204"/>
    </source>
</evidence>
<dbReference type="InterPro" id="IPR029052">
    <property type="entry name" value="Metallo-depent_PP-like"/>
</dbReference>